<protein>
    <recommendedName>
        <fullName evidence="3">GIY-YIG domain-containing protein</fullName>
    </recommendedName>
</protein>
<keyword evidence="1" id="KW-0614">Plasmid</keyword>
<keyword evidence="2" id="KW-1185">Reference proteome</keyword>
<name>A0ABY5XY90_RHISU</name>
<evidence type="ECO:0008006" key="3">
    <source>
        <dbReference type="Google" id="ProtNLM"/>
    </source>
</evidence>
<reference evidence="1" key="1">
    <citation type="submission" date="2022-09" db="EMBL/GenBank/DDBJ databases">
        <title>Australian commercial rhizobial inoculants.</title>
        <authorList>
            <person name="Kohlmeier M.G."/>
            <person name="O'Hara G.W."/>
            <person name="Colombi E."/>
            <person name="Ramsay J.P."/>
            <person name="Terpolilli J."/>
        </authorList>
    </citation>
    <scope>NUCLEOTIDE SEQUENCE</scope>
    <source>
        <strain evidence="1">WSM1592</strain>
        <plasmid evidence="1">pWSM1592_3</plasmid>
    </source>
</reference>
<sequence>MDEKFRKFADALHPKFDQLIFMEPVVTGKLPKVVPSSGVYLFSENGTHLYVGRTGRMRGRYGDHSRPSANHNDAPFAFKLAREATGFLKSAYKTGPESRKGLSSNEAFNEAFRAAKARIRTMEFRFVEEIDPTTQCLLEVYASVVLATPYNDFDNH</sequence>
<evidence type="ECO:0000313" key="2">
    <source>
        <dbReference type="Proteomes" id="UP001060123"/>
    </source>
</evidence>
<organism evidence="1 2">
    <name type="scientific">Rhizobium sullae</name>
    <name type="common">Rhizobium hedysari</name>
    <dbReference type="NCBI Taxonomy" id="50338"/>
    <lineage>
        <taxon>Bacteria</taxon>
        <taxon>Pseudomonadati</taxon>
        <taxon>Pseudomonadota</taxon>
        <taxon>Alphaproteobacteria</taxon>
        <taxon>Hyphomicrobiales</taxon>
        <taxon>Rhizobiaceae</taxon>
        <taxon>Rhizobium/Agrobacterium group</taxon>
        <taxon>Rhizobium</taxon>
    </lineage>
</organism>
<geneLocation type="plasmid" evidence="1 2">
    <name>pWSM1592_3</name>
</geneLocation>
<dbReference type="Proteomes" id="UP001060123">
    <property type="component" value="Plasmid pWSM1592_3"/>
</dbReference>
<dbReference type="RefSeq" id="WP_027513962.1">
    <property type="nucleotide sequence ID" value="NZ_CP104146.1"/>
</dbReference>
<proteinExistence type="predicted"/>
<dbReference type="EMBL" id="CP104146">
    <property type="protein sequence ID" value="UWU19605.1"/>
    <property type="molecule type" value="Genomic_DNA"/>
</dbReference>
<accession>A0ABY5XY90</accession>
<evidence type="ECO:0000313" key="1">
    <source>
        <dbReference type="EMBL" id="UWU19605.1"/>
    </source>
</evidence>
<gene>
    <name evidence="1" type="ORF">N2599_36930</name>
</gene>